<evidence type="ECO:0000313" key="1">
    <source>
        <dbReference type="EMBL" id="KAF3579293.1"/>
    </source>
</evidence>
<proteinExistence type="predicted"/>
<dbReference type="Proteomes" id="UP000266723">
    <property type="component" value="Unassembled WGS sequence"/>
</dbReference>
<protein>
    <submittedName>
        <fullName evidence="1">Uncharacterized protein</fullName>
    </submittedName>
</protein>
<reference evidence="1 2" key="1">
    <citation type="journal article" date="2020" name="BMC Genomics">
        <title>Intraspecific diversification of the crop wild relative Brassica cretica Lam. using demographic model selection.</title>
        <authorList>
            <person name="Kioukis A."/>
            <person name="Michalopoulou V.A."/>
            <person name="Briers L."/>
            <person name="Pirintsos S."/>
            <person name="Studholme D.J."/>
            <person name="Pavlidis P."/>
            <person name="Sarris P.F."/>
        </authorList>
    </citation>
    <scope>NUCLEOTIDE SEQUENCE [LARGE SCALE GENOMIC DNA]</scope>
    <source>
        <strain evidence="2">cv. PFS-1207/04</strain>
    </source>
</reference>
<sequence>MRCLTIPRVQKFARPPTCQNSPMNETRVTQTPHCNPIYKAHIGGDKKWTRVSPDNTGTRTTAPTFVVYTLCNGEIDRDCPEISSRAS</sequence>
<accession>A0ABQ7DMM9</accession>
<comment type="caution">
    <text evidence="1">The sequence shown here is derived from an EMBL/GenBank/DDBJ whole genome shotgun (WGS) entry which is preliminary data.</text>
</comment>
<keyword evidence="2" id="KW-1185">Reference proteome</keyword>
<evidence type="ECO:0000313" key="2">
    <source>
        <dbReference type="Proteomes" id="UP000266723"/>
    </source>
</evidence>
<dbReference type="EMBL" id="QGKV02000649">
    <property type="protein sequence ID" value="KAF3579293.1"/>
    <property type="molecule type" value="Genomic_DNA"/>
</dbReference>
<gene>
    <name evidence="1" type="ORF">DY000_02032516</name>
</gene>
<organism evidence="1 2">
    <name type="scientific">Brassica cretica</name>
    <name type="common">Mustard</name>
    <dbReference type="NCBI Taxonomy" id="69181"/>
    <lineage>
        <taxon>Eukaryota</taxon>
        <taxon>Viridiplantae</taxon>
        <taxon>Streptophyta</taxon>
        <taxon>Embryophyta</taxon>
        <taxon>Tracheophyta</taxon>
        <taxon>Spermatophyta</taxon>
        <taxon>Magnoliopsida</taxon>
        <taxon>eudicotyledons</taxon>
        <taxon>Gunneridae</taxon>
        <taxon>Pentapetalae</taxon>
        <taxon>rosids</taxon>
        <taxon>malvids</taxon>
        <taxon>Brassicales</taxon>
        <taxon>Brassicaceae</taxon>
        <taxon>Brassiceae</taxon>
        <taxon>Brassica</taxon>
    </lineage>
</organism>
<name>A0ABQ7DMM9_BRACR</name>